<reference evidence="1" key="1">
    <citation type="submission" date="2021-08" db="EMBL/GenBank/DDBJ databases">
        <title>Genome of a novel bacterium of the phylum Verrucomicrobia, Oleiharenicola sp. KSB-15.</title>
        <authorList>
            <person name="Chung J.-H."/>
            <person name="Ahn J.-H."/>
            <person name="Yoon Y."/>
            <person name="Kim D.-Y."/>
            <person name="An S.-H."/>
            <person name="Park I."/>
            <person name="Yeon J."/>
        </authorList>
    </citation>
    <scope>NUCLEOTIDE SEQUENCE</scope>
    <source>
        <strain evidence="1">KSB-15</strain>
    </source>
</reference>
<dbReference type="RefSeq" id="WP_220165269.1">
    <property type="nucleotide sequence ID" value="NZ_CP080507.1"/>
</dbReference>
<protein>
    <submittedName>
        <fullName evidence="1">Uncharacterized protein</fullName>
    </submittedName>
</protein>
<dbReference type="AlphaFoldDB" id="A0A8F9TYF5"/>
<accession>A0A8F9TYF5</accession>
<dbReference type="KEGG" id="ole:K0B96_06665"/>
<name>A0A8F9TYF5_9BACT</name>
<evidence type="ECO:0000313" key="1">
    <source>
        <dbReference type="EMBL" id="QYM80292.1"/>
    </source>
</evidence>
<gene>
    <name evidence="1" type="ORF">K0B96_06665</name>
</gene>
<dbReference type="Proteomes" id="UP000825051">
    <property type="component" value="Chromosome"/>
</dbReference>
<dbReference type="EMBL" id="CP080507">
    <property type="protein sequence ID" value="QYM80292.1"/>
    <property type="molecule type" value="Genomic_DNA"/>
</dbReference>
<sequence length="168" mass="18005">MTAITDTPPARTAMVFAGEIFDGATSDHPLIRNTAGETFAVRVRAMPARHLGRILQLCIDEAATVEFVTQIAVVDPSTGVLAEWSAASADWVDTLDDASHVLLYEAAKRLNFIRAAAWAERQIAAKQFQGPLLMKANQALSPLMEQMVGLILSSLKSQGLLGAPSTKS</sequence>
<evidence type="ECO:0000313" key="2">
    <source>
        <dbReference type="Proteomes" id="UP000825051"/>
    </source>
</evidence>
<proteinExistence type="predicted"/>
<keyword evidence="2" id="KW-1185">Reference proteome</keyword>
<organism evidence="1 2">
    <name type="scientific">Horticoccus luteus</name>
    <dbReference type="NCBI Taxonomy" id="2862869"/>
    <lineage>
        <taxon>Bacteria</taxon>
        <taxon>Pseudomonadati</taxon>
        <taxon>Verrucomicrobiota</taxon>
        <taxon>Opitutia</taxon>
        <taxon>Opitutales</taxon>
        <taxon>Opitutaceae</taxon>
        <taxon>Horticoccus</taxon>
    </lineage>
</organism>